<dbReference type="EMBL" id="BMMS01000039">
    <property type="protein sequence ID" value="GGO98590.1"/>
    <property type="molecule type" value="Genomic_DNA"/>
</dbReference>
<evidence type="ECO:0000313" key="1">
    <source>
        <dbReference type="EMBL" id="GGO98590.1"/>
    </source>
</evidence>
<evidence type="ECO:0000313" key="2">
    <source>
        <dbReference type="Proteomes" id="UP000641932"/>
    </source>
</evidence>
<dbReference type="RefSeq" id="WP_229698913.1">
    <property type="nucleotide sequence ID" value="NZ_BMMS01000039.1"/>
</dbReference>
<reference evidence="1" key="1">
    <citation type="journal article" date="2014" name="Int. J. Syst. Evol. Microbiol.">
        <title>Complete genome sequence of Corynebacterium casei LMG S-19264T (=DSM 44701T), isolated from a smear-ripened cheese.</title>
        <authorList>
            <consortium name="US DOE Joint Genome Institute (JGI-PGF)"/>
            <person name="Walter F."/>
            <person name="Albersmeier A."/>
            <person name="Kalinowski J."/>
            <person name="Ruckert C."/>
        </authorList>
    </citation>
    <scope>NUCLEOTIDE SEQUENCE</scope>
    <source>
        <strain evidence="1">CGMCC 4.7201</strain>
    </source>
</reference>
<dbReference type="Pfam" id="PF09485">
    <property type="entry name" value="CRISPR_Cse2"/>
    <property type="match status" value="1"/>
</dbReference>
<gene>
    <name evidence="1" type="ORF">GCM10012280_63080</name>
</gene>
<protein>
    <recommendedName>
        <fullName evidence="3">Type I-E CRISPR-associated protein Cse2/CasB</fullName>
    </recommendedName>
</protein>
<keyword evidence="2" id="KW-1185">Reference proteome</keyword>
<dbReference type="CDD" id="cd09731">
    <property type="entry name" value="Cse2_I-E"/>
    <property type="match status" value="1"/>
</dbReference>
<dbReference type="NCBIfam" id="TIGR02548">
    <property type="entry name" value="casB_cse2"/>
    <property type="match status" value="1"/>
</dbReference>
<sequence>MPTIPQPDNTAAPVRRYWGQRVKDDGTWRIDSRNGRQMEAPGEDLAALRSGLGQSAGTVPALWPFYTSVTDGRVTPELEAEHAALSLYGLHQQSERRPMHKRGVRVGAALRALHRSERFSEEAVDRRVAAAVNTTSVPSLVYRLRGLIAQLRSIGQPLDYDQLLRDIKDWHHPESRRRVRRAWGLSYHSWASSADNKPAPKAD</sequence>
<dbReference type="Gene3D" id="1.10.520.40">
    <property type="entry name" value="CRISPR-associated protein Cse2"/>
    <property type="match status" value="1"/>
</dbReference>
<dbReference type="Proteomes" id="UP000641932">
    <property type="component" value="Unassembled WGS sequence"/>
</dbReference>
<dbReference type="AlphaFoldDB" id="A0A917ZW52"/>
<reference evidence="1" key="2">
    <citation type="submission" date="2020-09" db="EMBL/GenBank/DDBJ databases">
        <authorList>
            <person name="Sun Q."/>
            <person name="Zhou Y."/>
        </authorList>
    </citation>
    <scope>NUCLEOTIDE SEQUENCE</scope>
    <source>
        <strain evidence="1">CGMCC 4.7201</strain>
    </source>
</reference>
<accession>A0A917ZW52</accession>
<dbReference type="InterPro" id="IPR013382">
    <property type="entry name" value="CRISPR-assoc_prot_Cse2"/>
</dbReference>
<organism evidence="1 2">
    <name type="scientific">Wenjunlia tyrosinilytica</name>
    <dbReference type="NCBI Taxonomy" id="1544741"/>
    <lineage>
        <taxon>Bacteria</taxon>
        <taxon>Bacillati</taxon>
        <taxon>Actinomycetota</taxon>
        <taxon>Actinomycetes</taxon>
        <taxon>Kitasatosporales</taxon>
        <taxon>Streptomycetaceae</taxon>
        <taxon>Wenjunlia</taxon>
    </lineage>
</organism>
<name>A0A917ZW52_9ACTN</name>
<comment type="caution">
    <text evidence="1">The sequence shown here is derived from an EMBL/GenBank/DDBJ whole genome shotgun (WGS) entry which is preliminary data.</text>
</comment>
<proteinExistence type="predicted"/>
<dbReference type="InterPro" id="IPR038287">
    <property type="entry name" value="Cse2_sf"/>
</dbReference>
<evidence type="ECO:0008006" key="3">
    <source>
        <dbReference type="Google" id="ProtNLM"/>
    </source>
</evidence>